<accession>A0A5N4E3R4</accession>
<comment type="caution">
    <text evidence="1">The sequence shown here is derived from an EMBL/GenBank/DDBJ whole genome shotgun (WGS) entry which is preliminary data.</text>
</comment>
<gene>
    <name evidence="1" type="ORF">Cadr_000006256</name>
</gene>
<reference evidence="1 2" key="1">
    <citation type="journal article" date="2019" name="Mol. Ecol. Resour.">
        <title>Improving Illumina assemblies with Hi-C and long reads: an example with the North African dromedary.</title>
        <authorList>
            <person name="Elbers J.P."/>
            <person name="Rogers M.F."/>
            <person name="Perelman P.L."/>
            <person name="Proskuryakova A.A."/>
            <person name="Serdyukova N.A."/>
            <person name="Johnson W.E."/>
            <person name="Horin P."/>
            <person name="Corander J."/>
            <person name="Murphy D."/>
            <person name="Burger P.A."/>
        </authorList>
    </citation>
    <scope>NUCLEOTIDE SEQUENCE [LARGE SCALE GENOMIC DNA]</scope>
    <source>
        <strain evidence="1">Drom800</strain>
        <tissue evidence="1">Blood</tissue>
    </source>
</reference>
<evidence type="ECO:0000313" key="1">
    <source>
        <dbReference type="EMBL" id="KAB1278108.1"/>
    </source>
</evidence>
<dbReference type="EMBL" id="JWIN03000006">
    <property type="protein sequence ID" value="KAB1278108.1"/>
    <property type="molecule type" value="Genomic_DNA"/>
</dbReference>
<dbReference type="Proteomes" id="UP000299084">
    <property type="component" value="Unassembled WGS sequence"/>
</dbReference>
<organism evidence="1 2">
    <name type="scientific">Camelus dromedarius</name>
    <name type="common">Dromedary</name>
    <name type="synonym">Arabian camel</name>
    <dbReference type="NCBI Taxonomy" id="9838"/>
    <lineage>
        <taxon>Eukaryota</taxon>
        <taxon>Metazoa</taxon>
        <taxon>Chordata</taxon>
        <taxon>Craniata</taxon>
        <taxon>Vertebrata</taxon>
        <taxon>Euteleostomi</taxon>
        <taxon>Mammalia</taxon>
        <taxon>Eutheria</taxon>
        <taxon>Laurasiatheria</taxon>
        <taxon>Artiodactyla</taxon>
        <taxon>Tylopoda</taxon>
        <taxon>Camelidae</taxon>
        <taxon>Camelus</taxon>
    </lineage>
</organism>
<evidence type="ECO:0000313" key="2">
    <source>
        <dbReference type="Proteomes" id="UP000299084"/>
    </source>
</evidence>
<sequence>MRGHRSPDFGPKIGSRLDCSSWGVPKQHVQVPFRRVGCGGHEPSASRECCAVAGALSRGAGLEKAGVGPRRAQLVGEVRGADVVSQHPEEPGKVGQPRVSFIKVSRGTERRGSLPAPPLPGWHWGPDQGASFALSCLCREIGAPRKDSECFARGRQASYCQATGAEKNPSGTALEGGVLQCGTPETEEQHRDMGEEPCDPASGWKPGDPCEPNLNDSSSVTLSPLVHCLCMHGPFPGGIAALKCGLRPHHLAGRLRANVTYSASSKLVRRGLADSRHPVHVCWLIDAGPPSPGTRHPLSRLTLCRSRRALPANHTSLPLQVTPPLVAPLHSSPLPGLVLIILQLHCPDKPRVGFICCCYQRLLACAFPRVDAGAPHVRWLTEEATSRGKEQGRPVSGRRLGWERAAGDVCEEVLPGAPAPWHWRPSPLASPCLLRLLSTSSHLLLCGAGLMRHGWQGTESLGSPGLVHFSFCSACPRCREVASRTAPGWQFNWSWKLYSLLMSSLGACCLVWRSLSVPVWKMVTPGQD</sequence>
<keyword evidence="2" id="KW-1185">Reference proteome</keyword>
<proteinExistence type="predicted"/>
<dbReference type="AlphaFoldDB" id="A0A5N4E3R4"/>
<protein>
    <submittedName>
        <fullName evidence="1">Uncharacterized protein</fullName>
    </submittedName>
</protein>
<name>A0A5N4E3R4_CAMDR</name>